<dbReference type="AlphaFoldDB" id="A0A5B7H753"/>
<accession>A0A5B7H753</accession>
<evidence type="ECO:0000313" key="3">
    <source>
        <dbReference type="Proteomes" id="UP000324222"/>
    </source>
</evidence>
<organism evidence="2 3">
    <name type="scientific">Portunus trituberculatus</name>
    <name type="common">Swimming crab</name>
    <name type="synonym">Neptunus trituberculatus</name>
    <dbReference type="NCBI Taxonomy" id="210409"/>
    <lineage>
        <taxon>Eukaryota</taxon>
        <taxon>Metazoa</taxon>
        <taxon>Ecdysozoa</taxon>
        <taxon>Arthropoda</taxon>
        <taxon>Crustacea</taxon>
        <taxon>Multicrustacea</taxon>
        <taxon>Malacostraca</taxon>
        <taxon>Eumalacostraca</taxon>
        <taxon>Eucarida</taxon>
        <taxon>Decapoda</taxon>
        <taxon>Pleocyemata</taxon>
        <taxon>Brachyura</taxon>
        <taxon>Eubrachyura</taxon>
        <taxon>Portunoidea</taxon>
        <taxon>Portunidae</taxon>
        <taxon>Portuninae</taxon>
        <taxon>Portunus</taxon>
    </lineage>
</organism>
<feature type="region of interest" description="Disordered" evidence="1">
    <location>
        <begin position="1"/>
        <end position="154"/>
    </location>
</feature>
<evidence type="ECO:0000313" key="2">
    <source>
        <dbReference type="EMBL" id="MPC65465.1"/>
    </source>
</evidence>
<keyword evidence="3" id="KW-1185">Reference proteome</keyword>
<dbReference type="EMBL" id="VSRR010023404">
    <property type="protein sequence ID" value="MPC65465.1"/>
    <property type="molecule type" value="Genomic_DNA"/>
</dbReference>
<comment type="caution">
    <text evidence="2">The sequence shown here is derived from an EMBL/GenBank/DDBJ whole genome shotgun (WGS) entry which is preliminary data.</text>
</comment>
<evidence type="ECO:0000256" key="1">
    <source>
        <dbReference type="SAM" id="MobiDB-lite"/>
    </source>
</evidence>
<proteinExistence type="predicted"/>
<feature type="compositionally biased region" description="Basic residues" evidence="1">
    <location>
        <begin position="105"/>
        <end position="128"/>
    </location>
</feature>
<dbReference type="Proteomes" id="UP000324222">
    <property type="component" value="Unassembled WGS sequence"/>
</dbReference>
<sequence>MEETGSGGACKPLNPGATLGSGAACRLIPPRPENSLEAPDTVGIYTTLTPGATLRSGAELELTSPKPEKSMEEPETAGGLDPPHSQSQTRERGHTHTNYTEPRKLCRRARNSGRRHATCYLRRGRARGRLPTPEQGLEEREPAPHSLLEPNQGD</sequence>
<name>A0A5B7H753_PORTR</name>
<reference evidence="2 3" key="1">
    <citation type="submission" date="2019-05" db="EMBL/GenBank/DDBJ databases">
        <title>Another draft genome of Portunus trituberculatus and its Hox gene families provides insights of decapod evolution.</title>
        <authorList>
            <person name="Jeong J.-H."/>
            <person name="Song I."/>
            <person name="Kim S."/>
            <person name="Choi T."/>
            <person name="Kim D."/>
            <person name="Ryu S."/>
            <person name="Kim W."/>
        </authorList>
    </citation>
    <scope>NUCLEOTIDE SEQUENCE [LARGE SCALE GENOMIC DNA]</scope>
    <source>
        <tissue evidence="2">Muscle</tissue>
    </source>
</reference>
<protein>
    <submittedName>
        <fullName evidence="2">Uncharacterized protein</fullName>
    </submittedName>
</protein>
<gene>
    <name evidence="2" type="ORF">E2C01_059599</name>
</gene>